<comment type="subunit">
    <text evidence="13 14">F-type ATPases have 2 components, F(1) - the catalytic core - and F(0) - the membrane proton channel. F(1) has five subunits: alpha(3), beta(3), gamma(1), delta(1), epsilon(1). F(0) has three main subunits: a(1), b(2) and c(10-14). The alpha and beta chains form an alternating ring which encloses part of the gamma chain. F(1) is attached to F(0) by a central stalk formed by the gamma and epsilon chains, while a peripheral stalk is formed by the delta and b chains.</text>
</comment>
<dbReference type="PATRIC" id="fig|1136941.3.peg.1481"/>
<evidence type="ECO:0000256" key="2">
    <source>
        <dbReference type="ARBA" id="ARBA00005513"/>
    </source>
</evidence>
<evidence type="ECO:0000256" key="9">
    <source>
        <dbReference type="ARBA" id="ARBA00023065"/>
    </source>
</evidence>
<keyword evidence="10 14" id="KW-0472">Membrane</keyword>
<organism evidence="17 18">
    <name type="scientific">Gordonia phthalatica</name>
    <dbReference type="NCBI Taxonomy" id="1136941"/>
    <lineage>
        <taxon>Bacteria</taxon>
        <taxon>Bacillati</taxon>
        <taxon>Actinomycetota</taxon>
        <taxon>Actinomycetes</taxon>
        <taxon>Mycobacteriales</taxon>
        <taxon>Gordoniaceae</taxon>
        <taxon>Gordonia</taxon>
    </lineage>
</organism>
<comment type="function">
    <text evidence="12 14">F(1)F(0) ATP synthase produces ATP from ADP in the presence of a proton or sodium gradient. F-type ATPases consist of two structural domains, F(1) containing the extramembraneous catalytic core and F(0) containing the membrane proton channel, linked together by a central stalk and a peripheral stalk. During catalysis, ATP synthesis in the catalytic domain of F(1) is coupled via a rotary mechanism of the central stalk subunits to proton translocation.</text>
</comment>
<keyword evidence="9 14" id="KW-0406">Ion transport</keyword>
<name>A0A0N9N139_9ACTN</name>
<feature type="coiled-coil region" evidence="16">
    <location>
        <begin position="60"/>
        <end position="94"/>
    </location>
</feature>
<dbReference type="GO" id="GO:0046933">
    <property type="term" value="F:proton-transporting ATP synthase activity, rotational mechanism"/>
    <property type="evidence" value="ECO:0007669"/>
    <property type="project" value="UniProtKB-UniRule"/>
</dbReference>
<dbReference type="SUPFAM" id="SSF81573">
    <property type="entry name" value="F1F0 ATP synthase subunit B, membrane domain"/>
    <property type="match status" value="1"/>
</dbReference>
<keyword evidence="16" id="KW-0175">Coiled coil</keyword>
<evidence type="ECO:0000313" key="18">
    <source>
        <dbReference type="Proteomes" id="UP000063789"/>
    </source>
</evidence>
<evidence type="ECO:0000256" key="14">
    <source>
        <dbReference type="HAMAP-Rule" id="MF_01398"/>
    </source>
</evidence>
<dbReference type="InterPro" id="IPR050059">
    <property type="entry name" value="ATP_synthase_B_chain"/>
</dbReference>
<evidence type="ECO:0000256" key="12">
    <source>
        <dbReference type="ARBA" id="ARBA00025198"/>
    </source>
</evidence>
<keyword evidence="7 14" id="KW-0375">Hydrogen ion transport</keyword>
<dbReference type="Pfam" id="PF00430">
    <property type="entry name" value="ATP-synt_B"/>
    <property type="match status" value="1"/>
</dbReference>
<sequence length="182" mass="19986">MINEQILAANPADNPLIPPLYDIWWSLVAFLVVLFVFWKYVIPMYRKALDERRDTIEGGIARAEAAQAEAAQQLAAYREQLAGAREEAAAIRDEARTQGAQIVSDMKAQATSESDRIIANGNAQLDAQRQQVVSELRGDLGKLSVDLAEKLVGESLSDNVKQEGTVNRFLAELDGVSNETAK</sequence>
<dbReference type="GO" id="GO:0045259">
    <property type="term" value="C:proton-transporting ATP synthase complex"/>
    <property type="evidence" value="ECO:0007669"/>
    <property type="project" value="UniProtKB-KW"/>
</dbReference>
<evidence type="ECO:0000256" key="16">
    <source>
        <dbReference type="SAM" id="Coils"/>
    </source>
</evidence>
<dbReference type="HAMAP" id="MF_01398">
    <property type="entry name" value="ATP_synth_b_bprime"/>
    <property type="match status" value="1"/>
</dbReference>
<dbReference type="STRING" id="1136941.ACH46_07225"/>
<dbReference type="InterPro" id="IPR028987">
    <property type="entry name" value="ATP_synth_B-like_membr_sf"/>
</dbReference>
<comment type="similarity">
    <text evidence="2 14 15">Belongs to the ATPase B chain family.</text>
</comment>
<gene>
    <name evidence="14" type="primary">atpF</name>
    <name evidence="17" type="ORF">ACH46_07225</name>
</gene>
<dbReference type="GO" id="GO:0005886">
    <property type="term" value="C:plasma membrane"/>
    <property type="evidence" value="ECO:0007669"/>
    <property type="project" value="UniProtKB-SubCell"/>
</dbReference>
<keyword evidence="3 14" id="KW-0813">Transport</keyword>
<evidence type="ECO:0000256" key="7">
    <source>
        <dbReference type="ARBA" id="ARBA00022781"/>
    </source>
</evidence>
<dbReference type="RefSeq" id="WP_062392314.1">
    <property type="nucleotide sequence ID" value="NZ_CP011853.1"/>
</dbReference>
<comment type="subcellular location">
    <subcellularLocation>
        <location evidence="1 14">Cell membrane</location>
        <topology evidence="1 14">Single-pass membrane protein</topology>
    </subcellularLocation>
</comment>
<dbReference type="NCBIfam" id="TIGR01144">
    <property type="entry name" value="ATP_synt_b"/>
    <property type="match status" value="1"/>
</dbReference>
<dbReference type="OrthoDB" id="5242917at2"/>
<evidence type="ECO:0000313" key="17">
    <source>
        <dbReference type="EMBL" id="ALG84332.1"/>
    </source>
</evidence>
<dbReference type="PANTHER" id="PTHR33445">
    <property type="entry name" value="ATP SYNTHASE SUBUNIT B', CHLOROPLASTIC"/>
    <property type="match status" value="1"/>
</dbReference>
<evidence type="ECO:0000256" key="11">
    <source>
        <dbReference type="ARBA" id="ARBA00023310"/>
    </source>
</evidence>
<evidence type="ECO:0000256" key="15">
    <source>
        <dbReference type="RuleBase" id="RU003848"/>
    </source>
</evidence>
<accession>A0A0N9N139</accession>
<dbReference type="InterPro" id="IPR002146">
    <property type="entry name" value="ATP_synth_b/b'su_bac/chlpt"/>
</dbReference>
<dbReference type="AlphaFoldDB" id="A0A0N9N139"/>
<dbReference type="EMBL" id="CP011853">
    <property type="protein sequence ID" value="ALG84332.1"/>
    <property type="molecule type" value="Genomic_DNA"/>
</dbReference>
<keyword evidence="5 14" id="KW-0138">CF(0)</keyword>
<dbReference type="NCBIfam" id="NF004412">
    <property type="entry name" value="PRK05759.1-3"/>
    <property type="match status" value="1"/>
</dbReference>
<keyword evidence="18" id="KW-1185">Reference proteome</keyword>
<dbReference type="Proteomes" id="UP000063789">
    <property type="component" value="Chromosome"/>
</dbReference>
<proteinExistence type="inferred from homology"/>
<dbReference type="GO" id="GO:0046961">
    <property type="term" value="F:proton-transporting ATPase activity, rotational mechanism"/>
    <property type="evidence" value="ECO:0007669"/>
    <property type="project" value="TreeGrafter"/>
</dbReference>
<evidence type="ECO:0000256" key="8">
    <source>
        <dbReference type="ARBA" id="ARBA00022989"/>
    </source>
</evidence>
<keyword evidence="4 14" id="KW-1003">Cell membrane</keyword>
<dbReference type="KEGG" id="goq:ACH46_07225"/>
<evidence type="ECO:0000256" key="13">
    <source>
        <dbReference type="ARBA" id="ARBA00025830"/>
    </source>
</evidence>
<evidence type="ECO:0000256" key="1">
    <source>
        <dbReference type="ARBA" id="ARBA00004162"/>
    </source>
</evidence>
<evidence type="ECO:0000256" key="4">
    <source>
        <dbReference type="ARBA" id="ARBA00022475"/>
    </source>
</evidence>
<reference evidence="18" key="1">
    <citation type="submission" date="2015-06" db="EMBL/GenBank/DDBJ databases">
        <title>Complete genome sequence and metabolic analysis of phthalate degradation pathway in Gordonia sp. QH-11.</title>
        <authorList>
            <person name="Jin D."/>
            <person name="Kong X."/>
            <person name="Bai Z."/>
        </authorList>
    </citation>
    <scope>NUCLEOTIDE SEQUENCE [LARGE SCALE GENOMIC DNA]</scope>
    <source>
        <strain evidence="18">QH-11</strain>
    </source>
</reference>
<evidence type="ECO:0000256" key="6">
    <source>
        <dbReference type="ARBA" id="ARBA00022692"/>
    </source>
</evidence>
<dbReference type="Gene3D" id="1.20.5.620">
    <property type="entry name" value="F1F0 ATP synthase subunit B, membrane domain"/>
    <property type="match status" value="1"/>
</dbReference>
<comment type="function">
    <text evidence="14">Component of the F(0) channel, it forms part of the peripheral stalk, linking F(1) to F(0).</text>
</comment>
<protein>
    <recommendedName>
        <fullName evidence="14">ATP synthase subunit b</fullName>
    </recommendedName>
    <alternativeName>
        <fullName evidence="14">ATP synthase F(0) sector subunit b</fullName>
    </alternativeName>
    <alternativeName>
        <fullName evidence="14">ATPase subunit I</fullName>
    </alternativeName>
    <alternativeName>
        <fullName evidence="14">F-type ATPase subunit b</fullName>
        <shortName evidence="14">F-ATPase subunit b</shortName>
    </alternativeName>
</protein>
<dbReference type="CDD" id="cd06503">
    <property type="entry name" value="ATP-synt_Fo_b"/>
    <property type="match status" value="1"/>
</dbReference>
<evidence type="ECO:0000256" key="3">
    <source>
        <dbReference type="ARBA" id="ARBA00022448"/>
    </source>
</evidence>
<evidence type="ECO:0000256" key="5">
    <source>
        <dbReference type="ARBA" id="ARBA00022547"/>
    </source>
</evidence>
<keyword evidence="8 14" id="KW-1133">Transmembrane helix</keyword>
<dbReference type="PANTHER" id="PTHR33445:SF1">
    <property type="entry name" value="ATP SYNTHASE SUBUNIT B"/>
    <property type="match status" value="1"/>
</dbReference>
<keyword evidence="11 14" id="KW-0066">ATP synthesis</keyword>
<reference evidence="17 18" key="2">
    <citation type="journal article" date="2017" name="Int. J. Syst. Evol. Microbiol.">
        <title>Gordonia phthalatica sp. nov., a di-n-butyl phthalate-degrading bacterium isolated from activated sludge.</title>
        <authorList>
            <person name="Jin D."/>
            <person name="Kong X."/>
            <person name="Jia M."/>
            <person name="Yu X."/>
            <person name="Wang X."/>
            <person name="Zhuang X."/>
            <person name="Deng Y."/>
            <person name="Bai Z."/>
        </authorList>
    </citation>
    <scope>NUCLEOTIDE SEQUENCE [LARGE SCALE GENOMIC DNA]</scope>
    <source>
        <strain evidence="17 18">QH-11</strain>
    </source>
</reference>
<evidence type="ECO:0000256" key="10">
    <source>
        <dbReference type="ARBA" id="ARBA00023136"/>
    </source>
</evidence>
<feature type="transmembrane region" description="Helical" evidence="14">
    <location>
        <begin position="23"/>
        <end position="42"/>
    </location>
</feature>
<dbReference type="InterPro" id="IPR005864">
    <property type="entry name" value="ATP_synth_F0_bsu_bac"/>
</dbReference>
<keyword evidence="6 14" id="KW-0812">Transmembrane</keyword>